<dbReference type="InterPro" id="IPR038766">
    <property type="entry name" value="Membrane_comp_ABC_pdt"/>
</dbReference>
<dbReference type="GO" id="GO:0005886">
    <property type="term" value="C:plasma membrane"/>
    <property type="evidence" value="ECO:0007669"/>
    <property type="project" value="UniProtKB-SubCell"/>
</dbReference>
<dbReference type="AlphaFoldDB" id="A0A919Y166"/>
<keyword evidence="9" id="KW-1185">Reference proteome</keyword>
<dbReference type="Pfam" id="PF02687">
    <property type="entry name" value="FtsX"/>
    <property type="match status" value="2"/>
</dbReference>
<evidence type="ECO:0000313" key="8">
    <source>
        <dbReference type="EMBL" id="GIO42767.1"/>
    </source>
</evidence>
<feature type="transmembrane region" description="Helical" evidence="6">
    <location>
        <begin position="302"/>
        <end position="333"/>
    </location>
</feature>
<sequence length="777" mass="87023">MVSMKLFYKLLRDIKQSAGQFLSFVLVVAVGAFFYTGLATLSNDLSDYSEVYFEEHNLSDLKVFYREISQEEIAELSQAEGIQKLEGRYTFDATEAFEGYSASFIIHSIPENNEINTIALTEGALPSSKGEILVDSRYAGEHHYAVGDQITMNVHETEHAFTISGLGENVEHVKKSNTQDHKNYGIAYIAEESIPDITGRLFYNEVLVDAQNDYDVEQLGKSIEAQSAELSYLGQESKERAYGYSLLKDTRHNNSLMSKVIPLVLFIIEAIILCLAMSRMIESERNQVGIMKALGTKNSSIMLHYMGYPVLVSIIGSVVGYVISALVFVPLIINSNARSYSLPGIEFSQSLDLILPPILISSLFGIIACYISGRNVLKERAAQAMRPKPPKSMKAIFIERIPGLWNRLPYNYKLILRNIFLNKRKVLASSIGVMVSTVLLITAFGTQASLQQVASQFEKVYSYDLRVDYKTSEALDDLTLPDGVASHYALSSYPIELKKDEQIETASLIVTEQDNELIHFFDKDGNPLRLENNGVIVPGSYADQMGIAEGEFIAIIFKSPGLDNKTVEMKVLKISTQYSNPAFYITQDYLTSFGLDYEPTTLLVEADPSADVDVIRDYFGQDQRVAALTGMDDVRKEARYILQQNSFPFIAFIVCAVFLSFGAIYTISSINIFERNRELATLKVLGYYRNKINRLIFFENIIITTLAVLVAFPICGYVYELVVKALSSTHQQIPDQLNIAIVLVAALVAFMLTIMANLLLRRKVTRIHMIESLKGLE</sequence>
<keyword evidence="4 6" id="KW-1133">Transmembrane helix</keyword>
<feature type="transmembrane region" description="Helical" evidence="6">
    <location>
        <begin position="426"/>
        <end position="445"/>
    </location>
</feature>
<dbReference type="PANTHER" id="PTHR30287:SF1">
    <property type="entry name" value="INNER MEMBRANE PROTEIN"/>
    <property type="match status" value="1"/>
</dbReference>
<evidence type="ECO:0000256" key="1">
    <source>
        <dbReference type="ARBA" id="ARBA00004651"/>
    </source>
</evidence>
<feature type="transmembrane region" description="Helical" evidence="6">
    <location>
        <begin position="649"/>
        <end position="674"/>
    </location>
</feature>
<protein>
    <submittedName>
        <fullName evidence="8">Permease</fullName>
    </submittedName>
</protein>
<feature type="transmembrane region" description="Helical" evidence="6">
    <location>
        <begin position="695"/>
        <end position="719"/>
    </location>
</feature>
<feature type="transmembrane region" description="Helical" evidence="6">
    <location>
        <begin position="739"/>
        <end position="760"/>
    </location>
</feature>
<reference evidence="8" key="1">
    <citation type="submission" date="2021-03" db="EMBL/GenBank/DDBJ databases">
        <title>Antimicrobial resistance genes in bacteria isolated from Japanese honey, and their potential for conferring macrolide and lincosamide resistance in the American foulbrood pathogen Paenibacillus larvae.</title>
        <authorList>
            <person name="Okamoto M."/>
            <person name="Kumagai M."/>
            <person name="Kanamori H."/>
            <person name="Takamatsu D."/>
        </authorList>
    </citation>
    <scope>NUCLEOTIDE SEQUENCE</scope>
    <source>
        <strain evidence="8">J41TS4</strain>
    </source>
</reference>
<dbReference type="InterPro" id="IPR003838">
    <property type="entry name" value="ABC3_permease_C"/>
</dbReference>
<keyword evidence="3 6" id="KW-0812">Transmembrane</keyword>
<feature type="domain" description="ABC3 transporter permease C-terminal" evidence="7">
    <location>
        <begin position="651"/>
        <end position="765"/>
    </location>
</feature>
<evidence type="ECO:0000256" key="2">
    <source>
        <dbReference type="ARBA" id="ARBA00022475"/>
    </source>
</evidence>
<organism evidence="8 9">
    <name type="scientific">Paenibacillus apis</name>
    <dbReference type="NCBI Taxonomy" id="1792174"/>
    <lineage>
        <taxon>Bacteria</taxon>
        <taxon>Bacillati</taxon>
        <taxon>Bacillota</taxon>
        <taxon>Bacilli</taxon>
        <taxon>Bacillales</taxon>
        <taxon>Paenibacillaceae</taxon>
        <taxon>Paenibacillus</taxon>
    </lineage>
</organism>
<feature type="transmembrane region" description="Helical" evidence="6">
    <location>
        <begin position="353"/>
        <end position="371"/>
    </location>
</feature>
<feature type="transmembrane region" description="Helical" evidence="6">
    <location>
        <begin position="21"/>
        <end position="41"/>
    </location>
</feature>
<feature type="transmembrane region" description="Helical" evidence="6">
    <location>
        <begin position="260"/>
        <end position="281"/>
    </location>
</feature>
<dbReference type="Proteomes" id="UP000678895">
    <property type="component" value="Unassembled WGS sequence"/>
</dbReference>
<evidence type="ECO:0000259" key="7">
    <source>
        <dbReference type="Pfam" id="PF02687"/>
    </source>
</evidence>
<keyword evidence="5 6" id="KW-0472">Membrane</keyword>
<evidence type="ECO:0000256" key="5">
    <source>
        <dbReference type="ARBA" id="ARBA00023136"/>
    </source>
</evidence>
<keyword evidence="2" id="KW-1003">Cell membrane</keyword>
<evidence type="ECO:0000256" key="3">
    <source>
        <dbReference type="ARBA" id="ARBA00022692"/>
    </source>
</evidence>
<comment type="subcellular location">
    <subcellularLocation>
        <location evidence="1">Cell membrane</location>
        <topology evidence="1">Multi-pass membrane protein</topology>
    </subcellularLocation>
</comment>
<evidence type="ECO:0000256" key="4">
    <source>
        <dbReference type="ARBA" id="ARBA00022989"/>
    </source>
</evidence>
<gene>
    <name evidence="8" type="ORF">J41TS4_25250</name>
</gene>
<dbReference type="PANTHER" id="PTHR30287">
    <property type="entry name" value="MEMBRANE COMPONENT OF PREDICTED ABC SUPERFAMILY METABOLITE UPTAKE TRANSPORTER"/>
    <property type="match status" value="1"/>
</dbReference>
<feature type="domain" description="ABC3 transporter permease C-terminal" evidence="7">
    <location>
        <begin position="260"/>
        <end position="371"/>
    </location>
</feature>
<comment type="caution">
    <text evidence="8">The sequence shown here is derived from an EMBL/GenBank/DDBJ whole genome shotgun (WGS) entry which is preliminary data.</text>
</comment>
<evidence type="ECO:0000313" key="9">
    <source>
        <dbReference type="Proteomes" id="UP000678895"/>
    </source>
</evidence>
<dbReference type="EMBL" id="BORS01000008">
    <property type="protein sequence ID" value="GIO42767.1"/>
    <property type="molecule type" value="Genomic_DNA"/>
</dbReference>
<name>A0A919Y166_9BACL</name>
<accession>A0A919Y166</accession>
<evidence type="ECO:0000256" key="6">
    <source>
        <dbReference type="SAM" id="Phobius"/>
    </source>
</evidence>
<proteinExistence type="predicted"/>